<evidence type="ECO:0000313" key="3">
    <source>
        <dbReference type="Proteomes" id="UP000316714"/>
    </source>
</evidence>
<dbReference type="Pfam" id="PF05258">
    <property type="entry name" value="DciA"/>
    <property type="match status" value="1"/>
</dbReference>
<evidence type="ECO:0000313" key="2">
    <source>
        <dbReference type="EMBL" id="TWT32275.1"/>
    </source>
</evidence>
<protein>
    <recommendedName>
        <fullName evidence="4">Zn-ribbon-containing, possibly RNA-binding protein and truncated derivatives</fullName>
    </recommendedName>
</protein>
<gene>
    <name evidence="2" type="ORF">KOR34_40370</name>
</gene>
<feature type="compositionally biased region" description="Basic residues" evidence="1">
    <location>
        <begin position="25"/>
        <end position="34"/>
    </location>
</feature>
<organism evidence="2 3">
    <name type="scientific">Posidoniimonas corsicana</name>
    <dbReference type="NCBI Taxonomy" id="1938618"/>
    <lineage>
        <taxon>Bacteria</taxon>
        <taxon>Pseudomonadati</taxon>
        <taxon>Planctomycetota</taxon>
        <taxon>Planctomycetia</taxon>
        <taxon>Pirellulales</taxon>
        <taxon>Lacipirellulaceae</taxon>
        <taxon>Posidoniimonas</taxon>
    </lineage>
</organism>
<dbReference type="EMBL" id="SIHJ01000003">
    <property type="protein sequence ID" value="TWT32275.1"/>
    <property type="molecule type" value="Genomic_DNA"/>
</dbReference>
<sequence length="128" mass="14146">MADQMDPELVAQKLADLSQRAQREKGRRHARRPKKASDVVAQMFARKGYATPRANEQLRDAWSAAAGPALGKFCQASAVRQGVLEVIVANSMMAQELGFEKNRLLKAMQQALPDARIEGLRFKVGRLG</sequence>
<proteinExistence type="predicted"/>
<dbReference type="AlphaFoldDB" id="A0A5C5V3H3"/>
<dbReference type="OrthoDB" id="290228at2"/>
<comment type="caution">
    <text evidence="2">The sequence shown here is derived from an EMBL/GenBank/DDBJ whole genome shotgun (WGS) entry which is preliminary data.</text>
</comment>
<keyword evidence="3" id="KW-1185">Reference proteome</keyword>
<feature type="region of interest" description="Disordered" evidence="1">
    <location>
        <begin position="16"/>
        <end position="37"/>
    </location>
</feature>
<dbReference type="PANTHER" id="PTHR36456:SF1">
    <property type="entry name" value="UPF0232 PROTEIN SCO3875"/>
    <property type="match status" value="1"/>
</dbReference>
<reference evidence="2 3" key="1">
    <citation type="submission" date="2019-02" db="EMBL/GenBank/DDBJ databases">
        <title>Deep-cultivation of Planctomycetes and their phenomic and genomic characterization uncovers novel biology.</title>
        <authorList>
            <person name="Wiegand S."/>
            <person name="Jogler M."/>
            <person name="Boedeker C."/>
            <person name="Pinto D."/>
            <person name="Vollmers J."/>
            <person name="Rivas-Marin E."/>
            <person name="Kohn T."/>
            <person name="Peeters S.H."/>
            <person name="Heuer A."/>
            <person name="Rast P."/>
            <person name="Oberbeckmann S."/>
            <person name="Bunk B."/>
            <person name="Jeske O."/>
            <person name="Meyerdierks A."/>
            <person name="Storesund J.E."/>
            <person name="Kallscheuer N."/>
            <person name="Luecker S."/>
            <person name="Lage O.M."/>
            <person name="Pohl T."/>
            <person name="Merkel B.J."/>
            <person name="Hornburger P."/>
            <person name="Mueller R.-W."/>
            <person name="Bruemmer F."/>
            <person name="Labrenz M."/>
            <person name="Spormann A.M."/>
            <person name="Op Den Camp H."/>
            <person name="Overmann J."/>
            <person name="Amann R."/>
            <person name="Jetten M.S.M."/>
            <person name="Mascher T."/>
            <person name="Medema M.H."/>
            <person name="Devos D.P."/>
            <person name="Kaster A.-K."/>
            <person name="Ovreas L."/>
            <person name="Rohde M."/>
            <person name="Galperin M.Y."/>
            <person name="Jogler C."/>
        </authorList>
    </citation>
    <scope>NUCLEOTIDE SEQUENCE [LARGE SCALE GENOMIC DNA]</scope>
    <source>
        <strain evidence="2 3">KOR34</strain>
    </source>
</reference>
<dbReference type="Proteomes" id="UP000316714">
    <property type="component" value="Unassembled WGS sequence"/>
</dbReference>
<accession>A0A5C5V3H3</accession>
<name>A0A5C5V3H3_9BACT</name>
<dbReference type="PANTHER" id="PTHR36456">
    <property type="entry name" value="UPF0232 PROTEIN SCO3875"/>
    <property type="match status" value="1"/>
</dbReference>
<evidence type="ECO:0008006" key="4">
    <source>
        <dbReference type="Google" id="ProtNLM"/>
    </source>
</evidence>
<evidence type="ECO:0000256" key="1">
    <source>
        <dbReference type="SAM" id="MobiDB-lite"/>
    </source>
</evidence>
<dbReference type="InterPro" id="IPR007922">
    <property type="entry name" value="DciA-like"/>
</dbReference>